<dbReference type="AlphaFoldDB" id="A0A5B7CVQ8"/>
<dbReference type="EMBL" id="VSRR010000285">
    <property type="protein sequence ID" value="MPC13489.1"/>
    <property type="molecule type" value="Genomic_DNA"/>
</dbReference>
<keyword evidence="2" id="KW-1185">Reference proteome</keyword>
<sequence length="84" mass="9110">MLHGAASQQVVKFHGLDCRHACLVRARLATQPEMDVHVQLPARRGYQCPCPRLILLVGVGLVTPSPLPVKKSTGTTRVGDRGWG</sequence>
<evidence type="ECO:0000313" key="2">
    <source>
        <dbReference type="Proteomes" id="UP000324222"/>
    </source>
</evidence>
<gene>
    <name evidence="1" type="ORF">E2C01_006227</name>
</gene>
<name>A0A5B7CVQ8_PORTR</name>
<accession>A0A5B7CVQ8</accession>
<organism evidence="1 2">
    <name type="scientific">Portunus trituberculatus</name>
    <name type="common">Swimming crab</name>
    <name type="synonym">Neptunus trituberculatus</name>
    <dbReference type="NCBI Taxonomy" id="210409"/>
    <lineage>
        <taxon>Eukaryota</taxon>
        <taxon>Metazoa</taxon>
        <taxon>Ecdysozoa</taxon>
        <taxon>Arthropoda</taxon>
        <taxon>Crustacea</taxon>
        <taxon>Multicrustacea</taxon>
        <taxon>Malacostraca</taxon>
        <taxon>Eumalacostraca</taxon>
        <taxon>Eucarida</taxon>
        <taxon>Decapoda</taxon>
        <taxon>Pleocyemata</taxon>
        <taxon>Brachyura</taxon>
        <taxon>Eubrachyura</taxon>
        <taxon>Portunoidea</taxon>
        <taxon>Portunidae</taxon>
        <taxon>Portuninae</taxon>
        <taxon>Portunus</taxon>
    </lineage>
</organism>
<dbReference type="Proteomes" id="UP000324222">
    <property type="component" value="Unassembled WGS sequence"/>
</dbReference>
<protein>
    <submittedName>
        <fullName evidence="1">Uncharacterized protein</fullName>
    </submittedName>
</protein>
<comment type="caution">
    <text evidence="1">The sequence shown here is derived from an EMBL/GenBank/DDBJ whole genome shotgun (WGS) entry which is preliminary data.</text>
</comment>
<reference evidence="1 2" key="1">
    <citation type="submission" date="2019-05" db="EMBL/GenBank/DDBJ databases">
        <title>Another draft genome of Portunus trituberculatus and its Hox gene families provides insights of decapod evolution.</title>
        <authorList>
            <person name="Jeong J.-H."/>
            <person name="Song I."/>
            <person name="Kim S."/>
            <person name="Choi T."/>
            <person name="Kim D."/>
            <person name="Ryu S."/>
            <person name="Kim W."/>
        </authorList>
    </citation>
    <scope>NUCLEOTIDE SEQUENCE [LARGE SCALE GENOMIC DNA]</scope>
    <source>
        <tissue evidence="1">Muscle</tissue>
    </source>
</reference>
<proteinExistence type="predicted"/>
<evidence type="ECO:0000313" key="1">
    <source>
        <dbReference type="EMBL" id="MPC13489.1"/>
    </source>
</evidence>